<gene>
    <name evidence="2" type="ORF">SAMN06297251_11670</name>
</gene>
<dbReference type="STRING" id="937218.SAMN06297251_11670"/>
<dbReference type="SUPFAM" id="SSF54593">
    <property type="entry name" value="Glyoxalase/Bleomycin resistance protein/Dihydroxybiphenyl dioxygenase"/>
    <property type="match status" value="1"/>
</dbReference>
<evidence type="ECO:0000259" key="1">
    <source>
        <dbReference type="Pfam" id="PF13468"/>
    </source>
</evidence>
<dbReference type="AlphaFoldDB" id="A0A1W2DPF1"/>
<evidence type="ECO:0000313" key="3">
    <source>
        <dbReference type="Proteomes" id="UP000192656"/>
    </source>
</evidence>
<sequence length="287" mass="30916">MTRGAKMRALDHLVLPFIDLAQARDWFSRLGFTVAPDARHPFGTENACVFFADGTFFEPLAIGSAEDYARALEGGNLFVERDEGFRSHAPDAVSAIALKSSDALADQAHLRASQLGEDRLTEFERDLTLPSGEAARLSFRLAFAKSFGDQTPTVFFCEARHRLSVDRSALLAHANGAMSITGVDFEAGDLERATRHIEAVFCCEAQVSPDRGIVFDLAETRVTLAPAQEGSDKAALRVAAVTVGVDSLSKAEACLTGSDIPYSADDETITVAFPNGDGRLVFVEEPV</sequence>
<reference evidence="2 3" key="1">
    <citation type="submission" date="2017-04" db="EMBL/GenBank/DDBJ databases">
        <authorList>
            <person name="Afonso C.L."/>
            <person name="Miller P.J."/>
            <person name="Scott M.A."/>
            <person name="Spackman E."/>
            <person name="Goraichik I."/>
            <person name="Dimitrov K.M."/>
            <person name="Suarez D.L."/>
            <person name="Swayne D.E."/>
        </authorList>
    </citation>
    <scope>NUCLEOTIDE SEQUENCE [LARGE SCALE GENOMIC DNA]</scope>
    <source>
        <strain evidence="2 3">CGMCC 1.10972</strain>
    </source>
</reference>
<name>A0A1W2DPF1_9HYPH</name>
<dbReference type="Proteomes" id="UP000192656">
    <property type="component" value="Unassembled WGS sequence"/>
</dbReference>
<dbReference type="InterPro" id="IPR025870">
    <property type="entry name" value="Glyoxalase-like_dom"/>
</dbReference>
<organism evidence="2 3">
    <name type="scientific">Fulvimarina manganoxydans</name>
    <dbReference type="NCBI Taxonomy" id="937218"/>
    <lineage>
        <taxon>Bacteria</taxon>
        <taxon>Pseudomonadati</taxon>
        <taxon>Pseudomonadota</taxon>
        <taxon>Alphaproteobacteria</taxon>
        <taxon>Hyphomicrobiales</taxon>
        <taxon>Aurantimonadaceae</taxon>
        <taxon>Fulvimarina</taxon>
    </lineage>
</organism>
<keyword evidence="3" id="KW-1185">Reference proteome</keyword>
<feature type="domain" description="Glyoxalase-like" evidence="1">
    <location>
        <begin position="10"/>
        <end position="200"/>
    </location>
</feature>
<evidence type="ECO:0000313" key="2">
    <source>
        <dbReference type="EMBL" id="SMC98936.1"/>
    </source>
</evidence>
<accession>A0A1W2DPF1</accession>
<dbReference type="InterPro" id="IPR029068">
    <property type="entry name" value="Glyas_Bleomycin-R_OHBP_Dase"/>
</dbReference>
<protein>
    <submittedName>
        <fullName evidence="2">Glyoxalase-like domain-containing protein</fullName>
    </submittedName>
</protein>
<dbReference type="EMBL" id="FWXR01000016">
    <property type="protein sequence ID" value="SMC98936.1"/>
    <property type="molecule type" value="Genomic_DNA"/>
</dbReference>
<proteinExistence type="predicted"/>
<dbReference type="Pfam" id="PF13468">
    <property type="entry name" value="Glyoxalase_3"/>
    <property type="match status" value="1"/>
</dbReference>
<dbReference type="Gene3D" id="3.10.180.10">
    <property type="entry name" value="2,3-Dihydroxybiphenyl 1,2-Dioxygenase, domain 1"/>
    <property type="match status" value="1"/>
</dbReference>